<dbReference type="Proteomes" id="UP000218944">
    <property type="component" value="Unassembled WGS sequence"/>
</dbReference>
<feature type="domain" description="DUF7341" evidence="1">
    <location>
        <begin position="47"/>
        <end position="179"/>
    </location>
</feature>
<dbReference type="RefSeq" id="WP_095582903.1">
    <property type="nucleotide sequence ID" value="NZ_JAJQQS010000014.1"/>
</dbReference>
<evidence type="ECO:0000313" key="2">
    <source>
        <dbReference type="EMBL" id="PAU46584.1"/>
    </source>
</evidence>
<dbReference type="EMBL" id="NSJV01000442">
    <property type="protein sequence ID" value="PAU46584.1"/>
    <property type="molecule type" value="Genomic_DNA"/>
</dbReference>
<organism evidence="2 3">
    <name type="scientific">Streptomyces albireticuli</name>
    <dbReference type="NCBI Taxonomy" id="1940"/>
    <lineage>
        <taxon>Bacteria</taxon>
        <taxon>Bacillati</taxon>
        <taxon>Actinomycetota</taxon>
        <taxon>Actinomycetes</taxon>
        <taxon>Kitasatosporales</taxon>
        <taxon>Streptomycetaceae</taxon>
        <taxon>Streptomyces</taxon>
    </lineage>
</organism>
<comment type="caution">
    <text evidence="2">The sequence shown here is derived from an EMBL/GenBank/DDBJ whole genome shotgun (WGS) entry which is preliminary data.</text>
</comment>
<dbReference type="InterPro" id="IPR055765">
    <property type="entry name" value="DUF7341"/>
</dbReference>
<protein>
    <recommendedName>
        <fullName evidence="1">DUF7341 domain-containing protein</fullName>
    </recommendedName>
</protein>
<gene>
    <name evidence="2" type="ORF">CK936_23315</name>
</gene>
<evidence type="ECO:0000313" key="3">
    <source>
        <dbReference type="Proteomes" id="UP000218944"/>
    </source>
</evidence>
<dbReference type="Pfam" id="PF24030">
    <property type="entry name" value="DUF7341"/>
    <property type="match status" value="1"/>
</dbReference>
<reference evidence="2 3" key="1">
    <citation type="submission" date="2017-08" db="EMBL/GenBank/DDBJ databases">
        <title>Genome sequence of Streptomyces albireticuli NRRL B-1670.</title>
        <authorList>
            <person name="Graham D.E."/>
            <person name="Mahan K.M."/>
            <person name="Klingeman D.M."/>
            <person name="Hettich R.L."/>
            <person name="Parry R.J."/>
            <person name="Spain J.C."/>
        </authorList>
    </citation>
    <scope>NUCLEOTIDE SEQUENCE [LARGE SCALE GENOMIC DNA]</scope>
    <source>
        <strain evidence="2 3">NRRL B-1670</strain>
    </source>
</reference>
<name>A0A2A2D4X6_9ACTN</name>
<proteinExistence type="predicted"/>
<sequence length="233" mass="25280">MLHSDTVARGRALLYALLLIRPPHRKEHTVYDTAAPAPWPCAICDRLARARVHDGCRAKVDEHLAELPGLYRELSEALEPGRCGGGGRPGSRTAPLPVNLAALDLRARGGIEGVLTSWERDAREILGWAPVPFRGSIEQQVDGAARFLRVNLAWICEEHPAVREFADEIRQIAGHARALVTGETPERRVTVACPCGGTLRVTLSTPGARCGGCGQQYGHTEALRLPVAERRAA</sequence>
<dbReference type="AlphaFoldDB" id="A0A2A2D4X6"/>
<keyword evidence="3" id="KW-1185">Reference proteome</keyword>
<evidence type="ECO:0000259" key="1">
    <source>
        <dbReference type="Pfam" id="PF24030"/>
    </source>
</evidence>
<accession>A0A2A2D4X6</accession>